<comment type="caution">
    <text evidence="1">The sequence shown here is derived from an EMBL/GenBank/DDBJ whole genome shotgun (WGS) entry which is preliminary data.</text>
</comment>
<dbReference type="RefSeq" id="WP_210510796.1">
    <property type="nucleotide sequence ID" value="NZ_JAFIDN010000003.1"/>
</dbReference>
<evidence type="ECO:0000313" key="2">
    <source>
        <dbReference type="Proteomes" id="UP000673975"/>
    </source>
</evidence>
<protein>
    <submittedName>
        <fullName evidence="1">Uncharacterized protein</fullName>
    </submittedName>
</protein>
<dbReference type="AlphaFoldDB" id="A0A8J7RKN0"/>
<sequence length="160" mass="16922">MGQQQLLLVILVTILVGIATVVALNVFGTAAEDANRDAVRQDILQGASQAQAIHARPTALDGAGRDFTRIQDDGAGEGDDLITRLGMPVVFEHENCTDATGNYGNENGCYVVDVIDANSLRITGDPSSDPDNQIFAIVSRDVDTGSWEIGWDGSDPFASS</sequence>
<accession>A0A8J7RKN0</accession>
<name>A0A8J7RKN0_9BACT</name>
<reference evidence="1" key="1">
    <citation type="submission" date="2021-02" db="EMBL/GenBank/DDBJ databases">
        <title>Natronogracilivirga saccharolytica gen. nov. sp. nov. a new anaerobic, haloalkiliphilic carbohydrate-fermenting bacterium from soda lake and proposing of Cyclonatronumiaceae fam. nov. in the phylum Balneolaeota.</title>
        <authorList>
            <person name="Zhilina T.N."/>
            <person name="Sorokin D.Y."/>
            <person name="Zavarzina D.G."/>
            <person name="Toshchakov S.V."/>
            <person name="Kublanov I.V."/>
        </authorList>
    </citation>
    <scope>NUCLEOTIDE SEQUENCE</scope>
    <source>
        <strain evidence="1">Z-1702</strain>
    </source>
</reference>
<proteinExistence type="predicted"/>
<dbReference type="Proteomes" id="UP000673975">
    <property type="component" value="Unassembled WGS sequence"/>
</dbReference>
<gene>
    <name evidence="1" type="ORF">NATSA_04390</name>
</gene>
<keyword evidence="2" id="KW-1185">Reference proteome</keyword>
<organism evidence="1 2">
    <name type="scientific">Natronogracilivirga saccharolytica</name>
    <dbReference type="NCBI Taxonomy" id="2812953"/>
    <lineage>
        <taxon>Bacteria</taxon>
        <taxon>Pseudomonadati</taxon>
        <taxon>Balneolota</taxon>
        <taxon>Balneolia</taxon>
        <taxon>Balneolales</taxon>
        <taxon>Cyclonatronaceae</taxon>
        <taxon>Natronogracilivirga</taxon>
    </lineage>
</organism>
<evidence type="ECO:0000313" key="1">
    <source>
        <dbReference type="EMBL" id="MBP3191898.1"/>
    </source>
</evidence>
<dbReference type="EMBL" id="JAFIDN010000003">
    <property type="protein sequence ID" value="MBP3191898.1"/>
    <property type="molecule type" value="Genomic_DNA"/>
</dbReference>